<name>A0A068YP73_BPCP7</name>
<evidence type="ECO:0000313" key="1">
    <source>
        <dbReference type="EMBL" id="CDS43815.1"/>
    </source>
</evidence>
<dbReference type="InterPro" id="IPR036764">
    <property type="entry name" value="Peptidase_Prp_sf"/>
</dbReference>
<keyword evidence="2" id="KW-1185">Reference proteome</keyword>
<reference evidence="1 2" key="1">
    <citation type="submission" date="2014-05" db="EMBL/GenBank/DDBJ databases">
        <authorList>
            <person name="Garcia E."/>
        </authorList>
    </citation>
    <scope>NUCLEOTIDE SEQUENCE [LARGE SCALE GENOMIC DNA]</scope>
</reference>
<dbReference type="EMBL" id="LK392619">
    <property type="protein sequence ID" value="CDS43815.1"/>
    <property type="molecule type" value="Genomic_DNA"/>
</dbReference>
<dbReference type="GeneID" id="40100402"/>
<sequence length="105" mass="11900">MIIINLSETPDTLQIEVLGHGDDKDQSCARVSTVCDCIYLGFKDQLEKYKKHNGYTLLIADKTKLGRKGALLVRYLEYLADLKDLYPNSIKIIDKTKGESEYGNK</sequence>
<reference evidence="1 2" key="2">
    <citation type="submission" date="2014-06" db="EMBL/GenBank/DDBJ databases">
        <title>Estudios estructurales y funcionales de la lisozima Cpl-7, del bacteriofago Cp-7 de neumococo.</title>
        <authorList>
            <person name="Diez-Martinez R."/>
        </authorList>
    </citation>
    <scope>NUCLEOTIDE SEQUENCE [LARGE SCALE GENOMIC DNA]</scope>
</reference>
<dbReference type="Proteomes" id="UP000027387">
    <property type="component" value="Segment"/>
</dbReference>
<accession>A0A068YP73</accession>
<dbReference type="Gene3D" id="3.30.70.1490">
    <property type="entry name" value="Cysteine protease Prp"/>
    <property type="match status" value="1"/>
</dbReference>
<dbReference type="SUPFAM" id="SSF118010">
    <property type="entry name" value="TM1457-like"/>
    <property type="match status" value="1"/>
</dbReference>
<dbReference type="RefSeq" id="YP_009623596.1">
    <property type="nucleotide sequence ID" value="NC_042114.1"/>
</dbReference>
<evidence type="ECO:0000313" key="2">
    <source>
        <dbReference type="Proteomes" id="UP000027387"/>
    </source>
</evidence>
<dbReference type="KEGG" id="vg:40100402"/>
<organism evidence="1 2">
    <name type="scientific">Streptococcus phage Cp-7</name>
    <name type="common">Bacteriophage Cp-7</name>
    <dbReference type="NCBI Taxonomy" id="10748"/>
    <lineage>
        <taxon>Viruses</taxon>
        <taxon>Duplodnaviria</taxon>
        <taxon>Heunggongvirae</taxon>
        <taxon>Uroviricota</taxon>
        <taxon>Caudoviricetes</taxon>
        <taxon>Madridviridae</taxon>
        <taxon>Cepunavirus</taxon>
        <taxon>Cepunavirus Cp7</taxon>
    </lineage>
</organism>
<dbReference type="OrthoDB" id="37039at10239"/>
<organismHost>
    <name type="scientific">Streptococcus pneumoniae</name>
    <dbReference type="NCBI Taxonomy" id="1313"/>
</organismHost>
<protein>
    <submittedName>
        <fullName evidence="1">Uncharacterized protein</fullName>
    </submittedName>
</protein>
<proteinExistence type="predicted"/>